<evidence type="ECO:0000313" key="3">
    <source>
        <dbReference type="Proteomes" id="UP000238164"/>
    </source>
</evidence>
<dbReference type="Gene3D" id="3.40.30.10">
    <property type="entry name" value="Glutaredoxin"/>
    <property type="match status" value="1"/>
</dbReference>
<dbReference type="SUPFAM" id="SSF52833">
    <property type="entry name" value="Thioredoxin-like"/>
    <property type="match status" value="1"/>
</dbReference>
<reference evidence="2 3" key="1">
    <citation type="submission" date="2018-02" db="EMBL/GenBank/DDBJ databases">
        <authorList>
            <person name="Cohen D.B."/>
            <person name="Kent A.D."/>
        </authorList>
    </citation>
    <scope>NUCLEOTIDE SEQUENCE [LARGE SCALE GENOMIC DNA]</scope>
    <source>
        <strain evidence="2">1</strain>
    </source>
</reference>
<dbReference type="GO" id="GO:0006950">
    <property type="term" value="P:response to stress"/>
    <property type="evidence" value="ECO:0007669"/>
    <property type="project" value="UniProtKB-ARBA"/>
</dbReference>
<keyword evidence="3" id="KW-1185">Reference proteome</keyword>
<evidence type="ECO:0000313" key="2">
    <source>
        <dbReference type="EMBL" id="SPD86158.1"/>
    </source>
</evidence>
<dbReference type="Pfam" id="PF14561">
    <property type="entry name" value="TPR_20"/>
    <property type="match status" value="1"/>
</dbReference>
<dbReference type="OrthoDB" id="5181746at2"/>
<dbReference type="EMBL" id="LT985188">
    <property type="protein sequence ID" value="SPD86158.1"/>
    <property type="molecule type" value="Genomic_DNA"/>
</dbReference>
<dbReference type="InterPro" id="IPR011990">
    <property type="entry name" value="TPR-like_helical_dom_sf"/>
</dbReference>
<dbReference type="AlphaFoldDB" id="A0A2N9JF84"/>
<dbReference type="InterPro" id="IPR013766">
    <property type="entry name" value="Thioredoxin_domain"/>
</dbReference>
<dbReference type="SUPFAM" id="SSF48452">
    <property type="entry name" value="TPR-like"/>
    <property type="match status" value="1"/>
</dbReference>
<dbReference type="Pfam" id="PF00085">
    <property type="entry name" value="Thioredoxin"/>
    <property type="match status" value="1"/>
</dbReference>
<dbReference type="Gene3D" id="1.25.40.10">
    <property type="entry name" value="Tetratricopeptide repeat domain"/>
    <property type="match status" value="1"/>
</dbReference>
<protein>
    <recommendedName>
        <fullName evidence="1">Thioredoxin domain-containing protein</fullName>
    </recommendedName>
</protein>
<dbReference type="Proteomes" id="UP000238164">
    <property type="component" value="Chromosome 1"/>
</dbReference>
<name>A0A2N9JF84_9ACTN</name>
<proteinExistence type="predicted"/>
<feature type="domain" description="Thioredoxin" evidence="1">
    <location>
        <begin position="32"/>
        <end position="132"/>
    </location>
</feature>
<accession>A0A2N9JF84</accession>
<gene>
    <name evidence="2" type="ORF">MPLG2_1122</name>
</gene>
<dbReference type="RefSeq" id="WP_158680890.1">
    <property type="nucleotide sequence ID" value="NZ_LT985188.1"/>
</dbReference>
<dbReference type="InterPro" id="IPR036249">
    <property type="entry name" value="Thioredoxin-like_sf"/>
</dbReference>
<dbReference type="KEGG" id="mgg:MPLG2_1122"/>
<sequence length="296" mass="30486">MTLPKFTSRAMDLSGIAAAAKAPPVPPGASFVVEVDEANFETVMQGSMQYPIVVELYSPRANAQALSDDLIALANAAAGAYLLARVNVDAAGGIAQAFGVQAVPTVIGVVGGQLAPLFQGTRSKPEVEAMIAQLLQVAAQSGLNGRANPVAGGAGEADIADPRFEAADAALERGDFAAAVVEYDKILAQTPNDAEAKAGRAQVALLARSAGGDPAAVLAAADADPTDVNPQFAAADLEVLAGRPEAAFKRLIELVRQTSASERETVRVRLLELFEVVGNADPAVLKARRDLMSALF</sequence>
<evidence type="ECO:0000259" key="1">
    <source>
        <dbReference type="Pfam" id="PF00085"/>
    </source>
</evidence>
<organism evidence="2 3">
    <name type="scientific">Micropruina glycogenica</name>
    <dbReference type="NCBI Taxonomy" id="75385"/>
    <lineage>
        <taxon>Bacteria</taxon>
        <taxon>Bacillati</taxon>
        <taxon>Actinomycetota</taxon>
        <taxon>Actinomycetes</taxon>
        <taxon>Propionibacteriales</taxon>
        <taxon>Nocardioidaceae</taxon>
        <taxon>Micropruina</taxon>
    </lineage>
</organism>